<evidence type="ECO:0000313" key="1">
    <source>
        <dbReference type="EMBL" id="EUJ64823.1"/>
    </source>
</evidence>
<name>W7E2G5_9LIST</name>
<dbReference type="PATRIC" id="fig|1265822.4.peg.293"/>
<dbReference type="RefSeq" id="WP_254259776.1">
    <property type="nucleotide sequence ID" value="NZ_AODM01000005.1"/>
</dbReference>
<dbReference type="AlphaFoldDB" id="W7E2G5"/>
<proteinExistence type="predicted"/>
<organism evidence="1 2">
    <name type="scientific">Listeria fleischmannii FSL S10-1203</name>
    <dbReference type="NCBI Taxonomy" id="1265822"/>
    <lineage>
        <taxon>Bacteria</taxon>
        <taxon>Bacillati</taxon>
        <taxon>Bacillota</taxon>
        <taxon>Bacilli</taxon>
        <taxon>Bacillales</taxon>
        <taxon>Listeriaceae</taxon>
        <taxon>Listeria</taxon>
    </lineage>
</organism>
<dbReference type="EMBL" id="AODM01000005">
    <property type="protein sequence ID" value="EUJ64823.1"/>
    <property type="molecule type" value="Genomic_DNA"/>
</dbReference>
<accession>W7E2G5</accession>
<comment type="caution">
    <text evidence="1">The sequence shown here is derived from an EMBL/GenBank/DDBJ whole genome shotgun (WGS) entry which is preliminary data.</text>
</comment>
<reference evidence="1 2" key="1">
    <citation type="submission" date="2012-12" db="EMBL/GenBank/DDBJ databases">
        <title>Novel taxa of Listeriaceae from agricultural environments in the United States.</title>
        <authorList>
            <person name="den Bakker H.C."/>
            <person name="Allred A."/>
            <person name="Warchocki S."/>
            <person name="Wright E.M."/>
            <person name="Burrell A."/>
            <person name="Nightingale K.K."/>
            <person name="Kephart D."/>
            <person name="Wiedmann M."/>
        </authorList>
    </citation>
    <scope>NUCLEOTIDE SEQUENCE [LARGE SCALE GENOMIC DNA]</scope>
    <source>
        <strain evidence="1 2">FSL S10-1203</strain>
    </source>
</reference>
<keyword evidence="1" id="KW-0238">DNA-binding</keyword>
<dbReference type="Proteomes" id="UP000019241">
    <property type="component" value="Unassembled WGS sequence"/>
</dbReference>
<evidence type="ECO:0000313" key="2">
    <source>
        <dbReference type="Proteomes" id="UP000019241"/>
    </source>
</evidence>
<gene>
    <name evidence="1" type="ORF">MCOL2_01450</name>
</gene>
<sequence length="73" mass="8454">MKKLSGIENGRNLIKEFMKEKDISVNDLASAYGKTRVWVQQSLDGYNKGRAVNLFILEVIRDYKIRKEMTSSK</sequence>
<protein>
    <submittedName>
        <fullName evidence="1">Phage DNA-binding protein</fullName>
    </submittedName>
</protein>
<dbReference type="GO" id="GO:0003677">
    <property type="term" value="F:DNA binding"/>
    <property type="evidence" value="ECO:0007669"/>
    <property type="project" value="UniProtKB-KW"/>
</dbReference>